<dbReference type="CDD" id="cd03316">
    <property type="entry name" value="MR_like"/>
    <property type="match status" value="1"/>
</dbReference>
<evidence type="ECO:0000256" key="3">
    <source>
        <dbReference type="ARBA" id="ARBA00022842"/>
    </source>
</evidence>
<dbReference type="InterPro" id="IPR013342">
    <property type="entry name" value="Mandelate_racemase_C"/>
</dbReference>
<dbReference type="InterPro" id="IPR036849">
    <property type="entry name" value="Enolase-like_C_sf"/>
</dbReference>
<dbReference type="InterPro" id="IPR018110">
    <property type="entry name" value="Mandel_Rmase/mucon_lact_enz_CS"/>
</dbReference>
<feature type="domain" description="Mandelate racemase/muconate lactonizing enzyme C-terminal" evidence="4">
    <location>
        <begin position="155"/>
        <end position="256"/>
    </location>
</feature>
<dbReference type="InterPro" id="IPR046945">
    <property type="entry name" value="RHMD-like"/>
</dbReference>
<dbReference type="SFLD" id="SFLDG00179">
    <property type="entry name" value="mandelate_racemase"/>
    <property type="match status" value="1"/>
</dbReference>
<dbReference type="GO" id="GO:0016836">
    <property type="term" value="F:hydro-lyase activity"/>
    <property type="evidence" value="ECO:0007669"/>
    <property type="project" value="TreeGrafter"/>
</dbReference>
<dbReference type="Gene3D" id="3.30.390.10">
    <property type="entry name" value="Enolase-like, N-terminal domain"/>
    <property type="match status" value="1"/>
</dbReference>
<dbReference type="SUPFAM" id="SSF51604">
    <property type="entry name" value="Enolase C-terminal domain-like"/>
    <property type="match status" value="1"/>
</dbReference>
<comment type="cofactor">
    <cofactor evidence="1">
        <name>Mg(2+)</name>
        <dbReference type="ChEBI" id="CHEBI:18420"/>
    </cofactor>
</comment>
<dbReference type="GO" id="GO:0016052">
    <property type="term" value="P:carbohydrate catabolic process"/>
    <property type="evidence" value="ECO:0007669"/>
    <property type="project" value="TreeGrafter"/>
</dbReference>
<dbReference type="GO" id="GO:0009063">
    <property type="term" value="P:amino acid catabolic process"/>
    <property type="evidence" value="ECO:0007669"/>
    <property type="project" value="InterPro"/>
</dbReference>
<dbReference type="KEGG" id="pfer:IRI77_06405"/>
<evidence type="ECO:0000313" key="5">
    <source>
        <dbReference type="EMBL" id="QOY89581.1"/>
    </source>
</evidence>
<evidence type="ECO:0000259" key="4">
    <source>
        <dbReference type="SMART" id="SM00922"/>
    </source>
</evidence>
<dbReference type="AlphaFoldDB" id="A0A7S7NTL3"/>
<keyword evidence="3" id="KW-0460">Magnesium</keyword>
<keyword evidence="6" id="KW-1185">Reference proteome</keyword>
<sequence>MKITNVEVLVLKSPGLYRSPEADEEAIGPTYMGLVKVTTDAGIVGYSDMETSAPVAKAAVEAPRWSEPGMECFEGLASLLVGENPLEVERLWYKMYRGSIYYGRRGVAIQAISAIDIALWDICGKFYGQPVCVLMGARWHEKIRAYASTLFRPTPDAMRAATQRYLDQGFTAIKFGWGVFGEDPRRDVELVAAARQTMGDRNDLLVDTGWFVDRTPKQAINVVRSLEPYRPFFIEEILNPEDYDGYRTVAEAVTTPIACGEQEATEWGFRELIERAKVDILQPDLTRCGGLTVARKIVHMAERANIHVIPHSWSSDLLTAASLHLNAFQRRAVLIEFNTASGPLSRELGKDPIRLEDGYLRVPSGPGLGVEVNEEVIAKYRIA</sequence>
<dbReference type="GO" id="GO:0000287">
    <property type="term" value="F:magnesium ion binding"/>
    <property type="evidence" value="ECO:0007669"/>
    <property type="project" value="TreeGrafter"/>
</dbReference>
<dbReference type="Gene3D" id="3.20.20.120">
    <property type="entry name" value="Enolase-like C-terminal domain"/>
    <property type="match status" value="1"/>
</dbReference>
<evidence type="ECO:0000256" key="2">
    <source>
        <dbReference type="ARBA" id="ARBA00022723"/>
    </source>
</evidence>
<evidence type="ECO:0000256" key="1">
    <source>
        <dbReference type="ARBA" id="ARBA00001946"/>
    </source>
</evidence>
<dbReference type="InterPro" id="IPR029065">
    <property type="entry name" value="Enolase_C-like"/>
</dbReference>
<dbReference type="RefSeq" id="WP_194451243.1">
    <property type="nucleotide sequence ID" value="NZ_CP063849.1"/>
</dbReference>
<evidence type="ECO:0000313" key="6">
    <source>
        <dbReference type="Proteomes" id="UP000593892"/>
    </source>
</evidence>
<proteinExistence type="predicted"/>
<dbReference type="Proteomes" id="UP000593892">
    <property type="component" value="Chromosome"/>
</dbReference>
<dbReference type="InterPro" id="IPR013341">
    <property type="entry name" value="Mandelate_racemase_N_dom"/>
</dbReference>
<dbReference type="SMART" id="SM00922">
    <property type="entry name" value="MR_MLE"/>
    <property type="match status" value="1"/>
</dbReference>
<dbReference type="PANTHER" id="PTHR13794:SF58">
    <property type="entry name" value="MITOCHONDRIAL ENOLASE SUPERFAMILY MEMBER 1"/>
    <property type="match status" value="1"/>
</dbReference>
<dbReference type="PANTHER" id="PTHR13794">
    <property type="entry name" value="ENOLASE SUPERFAMILY, MANDELATE RACEMASE"/>
    <property type="match status" value="1"/>
</dbReference>
<dbReference type="EMBL" id="CP063849">
    <property type="protein sequence ID" value="QOY89581.1"/>
    <property type="molecule type" value="Genomic_DNA"/>
</dbReference>
<organism evidence="5 6">
    <name type="scientific">Paludibaculum fermentans</name>
    <dbReference type="NCBI Taxonomy" id="1473598"/>
    <lineage>
        <taxon>Bacteria</taxon>
        <taxon>Pseudomonadati</taxon>
        <taxon>Acidobacteriota</taxon>
        <taxon>Terriglobia</taxon>
        <taxon>Bryobacterales</taxon>
        <taxon>Bryobacteraceae</taxon>
        <taxon>Paludibaculum</taxon>
    </lineage>
</organism>
<name>A0A7S7NTL3_PALFE</name>
<dbReference type="InterPro" id="IPR029017">
    <property type="entry name" value="Enolase-like_N"/>
</dbReference>
<dbReference type="Pfam" id="PF13378">
    <property type="entry name" value="MR_MLE_C"/>
    <property type="match status" value="1"/>
</dbReference>
<dbReference type="SUPFAM" id="SSF54826">
    <property type="entry name" value="Enolase N-terminal domain-like"/>
    <property type="match status" value="1"/>
</dbReference>
<protein>
    <submittedName>
        <fullName evidence="5">Mandelate racemase/muconate lactonizing enzyme family protein</fullName>
    </submittedName>
</protein>
<gene>
    <name evidence="5" type="ORF">IRI77_06405</name>
</gene>
<keyword evidence="2" id="KW-0479">Metal-binding</keyword>
<dbReference type="SFLD" id="SFLDS00001">
    <property type="entry name" value="Enolase"/>
    <property type="match status" value="1"/>
</dbReference>
<accession>A0A7S7NTL3</accession>
<dbReference type="PROSITE" id="PS00908">
    <property type="entry name" value="MR_MLE_1"/>
    <property type="match status" value="1"/>
</dbReference>
<reference evidence="5 6" key="1">
    <citation type="submission" date="2020-10" db="EMBL/GenBank/DDBJ databases">
        <title>Complete genome sequence of Paludibaculum fermentans P105T, a facultatively anaerobic acidobacterium capable of dissimilatory Fe(III) reduction.</title>
        <authorList>
            <person name="Dedysh S.N."/>
            <person name="Beletsky A.V."/>
            <person name="Kulichevskaya I.S."/>
            <person name="Mardanov A.V."/>
            <person name="Ravin N.V."/>
        </authorList>
    </citation>
    <scope>NUCLEOTIDE SEQUENCE [LARGE SCALE GENOMIC DNA]</scope>
    <source>
        <strain evidence="5 6">P105</strain>
    </source>
</reference>
<dbReference type="Pfam" id="PF02746">
    <property type="entry name" value="MR_MLE_N"/>
    <property type="match status" value="1"/>
</dbReference>